<dbReference type="GO" id="GO:0008270">
    <property type="term" value="F:zinc ion binding"/>
    <property type="evidence" value="ECO:0007669"/>
    <property type="project" value="UniProtKB-KW"/>
</dbReference>
<dbReference type="InterPro" id="IPR013083">
    <property type="entry name" value="Znf_RING/FYVE/PHD"/>
</dbReference>
<comment type="caution">
    <text evidence="7">The sequence shown here is derived from an EMBL/GenBank/DDBJ whole genome shotgun (WGS) entry which is preliminary data.</text>
</comment>
<dbReference type="InterPro" id="IPR001841">
    <property type="entry name" value="Znf_RING"/>
</dbReference>
<proteinExistence type="predicted"/>
<dbReference type="GO" id="GO:0043161">
    <property type="term" value="P:proteasome-mediated ubiquitin-dependent protein catabolic process"/>
    <property type="evidence" value="ECO:0007669"/>
    <property type="project" value="TreeGrafter"/>
</dbReference>
<feature type="domain" description="RING-type" evidence="6">
    <location>
        <begin position="41"/>
        <end position="77"/>
    </location>
</feature>
<keyword evidence="8" id="KW-1185">Reference proteome</keyword>
<dbReference type="InterPro" id="IPR027370">
    <property type="entry name" value="Znf-RING_euk"/>
</dbReference>
<evidence type="ECO:0000256" key="3">
    <source>
        <dbReference type="ARBA" id="ARBA00022833"/>
    </source>
</evidence>
<dbReference type="GO" id="GO:0012505">
    <property type="term" value="C:endomembrane system"/>
    <property type="evidence" value="ECO:0007669"/>
    <property type="project" value="TreeGrafter"/>
</dbReference>
<sequence length="1261" mass="142530">MTSTNDERHSNPNGEASFATMISSTASSYLIENESSDLEPCPICREPLSKEAKVKPCGHIFDLECIETCLGQKAKTCSIPGFRDSTEVHIDMTDAERYRALELRRLRVITASGMLDSRNLVKYMDICVRDGEFLVFITRIIILFFKRGAQWTYSESERTLDIEYLRVGSEAATAKCQERAKAVSAIENVFDLNGEFAELDRPGVEQRLRALEKKAREGHRYNYLQALEEWDRGGYQHIKTCQHEDIVIRVSNFSRFCPSLTIAEGQEEDVEFAEISWRTRTVEKGPAALNAFGLDMPSSSHQKDVQASSPTPQETPTVVSSDPEAELCPIYTDPFTNKAKAMPCGHWLEESPKTCPMCRSEMIELHYNAVRVIRPRSNDSNPPIQPIWPSSNDSNPPIWTNPELVTQDVTMVAHHSVYQIDGQLSIRPRFHIATEVHPDTNAVERHRALELARYLCSRWFMYQKAKKEASKAIDFILDPDGPAAFSQDDRAQDRAEEKELVSVRWPTVISESGPARLGVLGYELQQSLTDLQLHERMRDNWEFSRAVLNLFARYCADGESPPVELDRSTTDLLEPLVRSTNCGFCNGVHSTGECVLPNAQRVLGLLQPNSQPNMSESSQLQNTPQEDVRASSPTSLDVSTLSAGMESLEVSTILETATPTITVNDEMFETTPEATTVDVSAVMVGTTATTTDVDKSTPAIASPETDTLIAASSDFLLELENSDTEPCPICKDPWLDIKNKTCPYCRGVMNELQYHFNAAGAFLARAISPFQEPPDPNESPVTSMRRRFWWPREDHPDMNEVERNYAQEYLRLQGIPQTRFQRSIKYLDICVRDNEWLVFVRREIQLDLWRLERTTACDSIRNLFIEYVKFGSDEAATKCKAREDGGLLKINEDLNSFEEYEKAKKEAANTIHKVLDPEGDFALTDNYQRNLRRRAIANREGKGIDVSLFMNSRPTFGYRAIYSNMYEFWGIKVSKCCPYLSTQGQDTESVALKYTVMFQEQGPALLDVQGWEFELEHGPELHDQDLSLLFEDVRRVWEYNRAILDWFTRHSVEVGPLIELDRYRQVGCKAVQGILHSARVEIDLQLELSLNFGAFSSRGKNTILVLNYSVINLETDADPGEGNGEGAAPTIGTPGPSGSNVAPKAREAGPGPCPICREPLSDEAKVVPCGHIFDFECIEMRLDALPLRKFERTGTYLDICIREGSWPVFVRRELAIEVWQQSINTVLNWDRKFRIEYIKPQSEVGISKDCPHLSLNEQGGM</sequence>
<feature type="region of interest" description="Disordered" evidence="5">
    <location>
        <begin position="292"/>
        <end position="323"/>
    </location>
</feature>
<evidence type="ECO:0000313" key="8">
    <source>
        <dbReference type="Proteomes" id="UP000566819"/>
    </source>
</evidence>
<keyword evidence="2 4" id="KW-0863">Zinc-finger</keyword>
<accession>A0A8H4R0Q2</accession>
<evidence type="ECO:0000256" key="2">
    <source>
        <dbReference type="ARBA" id="ARBA00022771"/>
    </source>
</evidence>
<feature type="domain" description="RING-type" evidence="6">
    <location>
        <begin position="1153"/>
        <end position="1178"/>
    </location>
</feature>
<evidence type="ECO:0000256" key="4">
    <source>
        <dbReference type="PROSITE-ProRule" id="PRU00175"/>
    </source>
</evidence>
<dbReference type="InterPro" id="IPR050731">
    <property type="entry name" value="HRD1_E3_ubiq-ligases"/>
</dbReference>
<dbReference type="SMART" id="SM00184">
    <property type="entry name" value="RING"/>
    <property type="match status" value="3"/>
</dbReference>
<name>A0A8H4R0Q2_9HELO</name>
<keyword evidence="1" id="KW-0479">Metal-binding</keyword>
<feature type="region of interest" description="Disordered" evidence="5">
    <location>
        <begin position="608"/>
        <end position="634"/>
    </location>
</feature>
<dbReference type="SUPFAM" id="SSF57850">
    <property type="entry name" value="RING/U-box"/>
    <property type="match status" value="3"/>
</dbReference>
<dbReference type="Pfam" id="PF13445">
    <property type="entry name" value="zf-RING_UBOX"/>
    <property type="match status" value="2"/>
</dbReference>
<dbReference type="AlphaFoldDB" id="A0A8H4R0Q2"/>
<dbReference type="EMBL" id="JAAMPI010002016">
    <property type="protein sequence ID" value="KAF4620121.1"/>
    <property type="molecule type" value="Genomic_DNA"/>
</dbReference>
<keyword evidence="3" id="KW-0862">Zinc</keyword>
<dbReference type="GO" id="GO:0061630">
    <property type="term" value="F:ubiquitin protein ligase activity"/>
    <property type="evidence" value="ECO:0007669"/>
    <property type="project" value="TreeGrafter"/>
</dbReference>
<reference evidence="7 8" key="1">
    <citation type="submission" date="2020-03" db="EMBL/GenBank/DDBJ databases">
        <title>Draft Genome Sequence of Cudoniella acicularis.</title>
        <authorList>
            <person name="Buettner E."/>
            <person name="Kellner H."/>
        </authorList>
    </citation>
    <scope>NUCLEOTIDE SEQUENCE [LARGE SCALE GENOMIC DNA]</scope>
    <source>
        <strain evidence="7 8">DSM 108380</strain>
    </source>
</reference>
<feature type="region of interest" description="Disordered" evidence="5">
    <location>
        <begin position="1117"/>
        <end position="1144"/>
    </location>
</feature>
<dbReference type="PROSITE" id="PS50089">
    <property type="entry name" value="ZF_RING_2"/>
    <property type="match status" value="2"/>
</dbReference>
<protein>
    <recommendedName>
        <fullName evidence="6">RING-type domain-containing protein</fullName>
    </recommendedName>
</protein>
<evidence type="ECO:0000313" key="7">
    <source>
        <dbReference type="EMBL" id="KAF4620121.1"/>
    </source>
</evidence>
<dbReference type="PANTHER" id="PTHR22763">
    <property type="entry name" value="RING ZINC FINGER PROTEIN"/>
    <property type="match status" value="1"/>
</dbReference>
<dbReference type="Gene3D" id="3.30.40.10">
    <property type="entry name" value="Zinc/RING finger domain, C3HC4 (zinc finger)"/>
    <property type="match status" value="2"/>
</dbReference>
<evidence type="ECO:0000259" key="6">
    <source>
        <dbReference type="PROSITE" id="PS50089"/>
    </source>
</evidence>
<evidence type="ECO:0000256" key="5">
    <source>
        <dbReference type="SAM" id="MobiDB-lite"/>
    </source>
</evidence>
<evidence type="ECO:0000256" key="1">
    <source>
        <dbReference type="ARBA" id="ARBA00022723"/>
    </source>
</evidence>
<gene>
    <name evidence="7" type="ORF">G7Y89_g14701</name>
</gene>
<dbReference type="OrthoDB" id="8062037at2759"/>
<dbReference type="Proteomes" id="UP000566819">
    <property type="component" value="Unassembled WGS sequence"/>
</dbReference>
<feature type="compositionally biased region" description="Polar residues" evidence="5">
    <location>
        <begin position="297"/>
        <end position="320"/>
    </location>
</feature>
<organism evidence="7 8">
    <name type="scientific">Cudoniella acicularis</name>
    <dbReference type="NCBI Taxonomy" id="354080"/>
    <lineage>
        <taxon>Eukaryota</taxon>
        <taxon>Fungi</taxon>
        <taxon>Dikarya</taxon>
        <taxon>Ascomycota</taxon>
        <taxon>Pezizomycotina</taxon>
        <taxon>Leotiomycetes</taxon>
        <taxon>Helotiales</taxon>
        <taxon>Tricladiaceae</taxon>
        <taxon>Cudoniella</taxon>
    </lineage>
</organism>